<dbReference type="GO" id="GO:0004824">
    <property type="term" value="F:lysine-tRNA ligase activity"/>
    <property type="evidence" value="ECO:0007669"/>
    <property type="project" value="InterPro"/>
</dbReference>
<evidence type="ECO:0000256" key="5">
    <source>
        <dbReference type="ARBA" id="ARBA00052794"/>
    </source>
</evidence>
<dbReference type="InterPro" id="IPR004364">
    <property type="entry name" value="Aa-tRNA-synt_II"/>
</dbReference>
<organism evidence="7 8">
    <name type="scientific">Buchnera aphidicola</name>
    <name type="common">Stegophylla sp.</name>
    <dbReference type="NCBI Taxonomy" id="2315800"/>
    <lineage>
        <taxon>Bacteria</taxon>
        <taxon>Pseudomonadati</taxon>
        <taxon>Pseudomonadota</taxon>
        <taxon>Gammaproteobacteria</taxon>
        <taxon>Enterobacterales</taxon>
        <taxon>Erwiniaceae</taxon>
        <taxon>Buchnera</taxon>
    </lineage>
</organism>
<evidence type="ECO:0000256" key="1">
    <source>
        <dbReference type="ARBA" id="ARBA00011738"/>
    </source>
</evidence>
<evidence type="ECO:0000313" key="8">
    <source>
        <dbReference type="Proteomes" id="UP000298636"/>
    </source>
</evidence>
<proteinExistence type="predicted"/>
<keyword evidence="3" id="KW-0547">Nucleotide-binding</keyword>
<dbReference type="Gene3D" id="3.30.930.10">
    <property type="entry name" value="Bira Bifunctional Protein, Domain 2"/>
    <property type="match status" value="1"/>
</dbReference>
<dbReference type="InterPro" id="IPR004525">
    <property type="entry name" value="EpmA"/>
</dbReference>
<dbReference type="SUPFAM" id="SSF55681">
    <property type="entry name" value="Class II aaRS and biotin synthetases"/>
    <property type="match status" value="1"/>
</dbReference>
<evidence type="ECO:0000256" key="2">
    <source>
        <dbReference type="ARBA" id="ARBA00022598"/>
    </source>
</evidence>
<evidence type="ECO:0000256" key="3">
    <source>
        <dbReference type="ARBA" id="ARBA00022741"/>
    </source>
</evidence>
<accession>A0A4D6YBN5</accession>
<dbReference type="GO" id="GO:0006430">
    <property type="term" value="P:lysyl-tRNA aminoacylation"/>
    <property type="evidence" value="ECO:0007669"/>
    <property type="project" value="InterPro"/>
</dbReference>
<dbReference type="PANTHER" id="PTHR42918:SF6">
    <property type="entry name" value="ELONGATION FACTOR P--(R)-BETA-LYSINE LIGASE"/>
    <property type="match status" value="1"/>
</dbReference>
<dbReference type="AlphaFoldDB" id="A0A4D6YBN5"/>
<dbReference type="EMBL" id="CP032998">
    <property type="protein sequence ID" value="QCI26522.1"/>
    <property type="molecule type" value="Genomic_DNA"/>
</dbReference>
<dbReference type="PROSITE" id="PS50862">
    <property type="entry name" value="AA_TRNA_LIGASE_II"/>
    <property type="match status" value="1"/>
</dbReference>
<dbReference type="GO" id="GO:0003746">
    <property type="term" value="F:translation elongation factor activity"/>
    <property type="evidence" value="ECO:0007669"/>
    <property type="project" value="UniProtKB-KW"/>
</dbReference>
<comment type="subunit">
    <text evidence="1">Homodimer.</text>
</comment>
<comment type="catalytic activity">
    <reaction evidence="5">
        <text>D-beta-lysine + L-lysyl-[protein] + ATP = N(6)-((3R)-3,6-diaminohexanoyl)-L-lysyl-[protein] + AMP + diphosphate + H(+)</text>
        <dbReference type="Rhea" id="RHEA:83435"/>
        <dbReference type="Rhea" id="RHEA-COMP:9752"/>
        <dbReference type="Rhea" id="RHEA-COMP:20131"/>
        <dbReference type="ChEBI" id="CHEBI:15378"/>
        <dbReference type="ChEBI" id="CHEBI:29969"/>
        <dbReference type="ChEBI" id="CHEBI:30616"/>
        <dbReference type="ChEBI" id="CHEBI:33019"/>
        <dbReference type="ChEBI" id="CHEBI:84138"/>
        <dbReference type="ChEBI" id="CHEBI:156053"/>
        <dbReference type="ChEBI" id="CHEBI:456215"/>
    </reaction>
    <physiologicalReaction direction="left-to-right" evidence="5">
        <dbReference type="Rhea" id="RHEA:83436"/>
    </physiologicalReaction>
</comment>
<keyword evidence="7" id="KW-0648">Protein biosynthesis</keyword>
<dbReference type="PANTHER" id="PTHR42918">
    <property type="entry name" value="LYSYL-TRNA SYNTHETASE"/>
    <property type="match status" value="1"/>
</dbReference>
<dbReference type="InterPro" id="IPR045864">
    <property type="entry name" value="aa-tRNA-synth_II/BPL/LPL"/>
</dbReference>
<dbReference type="GO" id="GO:0005829">
    <property type="term" value="C:cytosol"/>
    <property type="evidence" value="ECO:0007669"/>
    <property type="project" value="TreeGrafter"/>
</dbReference>
<dbReference type="InterPro" id="IPR006195">
    <property type="entry name" value="aa-tRNA-synth_II"/>
</dbReference>
<keyword evidence="2 7" id="KW-0436">Ligase</keyword>
<dbReference type="NCBIfam" id="NF006828">
    <property type="entry name" value="PRK09350.1"/>
    <property type="match status" value="1"/>
</dbReference>
<gene>
    <name evidence="7" type="ORF">D9V79_01880</name>
</gene>
<evidence type="ECO:0000313" key="7">
    <source>
        <dbReference type="EMBL" id="QCI26522.1"/>
    </source>
</evidence>
<evidence type="ECO:0000259" key="6">
    <source>
        <dbReference type="PROSITE" id="PS50862"/>
    </source>
</evidence>
<feature type="domain" description="Aminoacyl-transfer RNA synthetases class-II family profile" evidence="6">
    <location>
        <begin position="15"/>
        <end position="318"/>
    </location>
</feature>
<dbReference type="GO" id="GO:0005524">
    <property type="term" value="F:ATP binding"/>
    <property type="evidence" value="ECO:0007669"/>
    <property type="project" value="UniProtKB-KW"/>
</dbReference>
<dbReference type="GO" id="GO:0000049">
    <property type="term" value="F:tRNA binding"/>
    <property type="evidence" value="ECO:0007669"/>
    <property type="project" value="TreeGrafter"/>
</dbReference>
<dbReference type="Proteomes" id="UP000298636">
    <property type="component" value="Chromosome"/>
</dbReference>
<dbReference type="NCBIfam" id="TIGR00462">
    <property type="entry name" value="genX"/>
    <property type="match status" value="1"/>
</dbReference>
<sequence length="327" mass="38898">MNKNNDTFDNKNKNLHYRAYIISKIRHFFKKKHVLEVETPMLTKFTVTDINLFPFKVFSEKLYNIYDHQNIMWLITSPEYHMKRLLSNGIGSIYQICHCFRSQEIGNYHNPEFTMLEWYQINYDMFDMINEVECFLKHIISVKSVYKISYQDIFMKSFFIDPLNTNIVELNTILIYLKHKHLINSRNTVQNILELIFTIGIEPKISQYIMPVIIYHYPIEQALLSRGNVIDYRISDRFEIFFQGIELGNGFCELIDHNEQNKRFLQENLNRVSLNLAKRSIDFRFLQSLSLNMPECSGVSIGLDRLMMIILKTNNINDVLSFSFDNC</sequence>
<keyword evidence="4" id="KW-0067">ATP-binding</keyword>
<reference evidence="7 8" key="1">
    <citation type="submission" date="2018-10" db="EMBL/GenBank/DDBJ databases">
        <title>Comparative functional genomics of the obligate endosymbiont Buchnera aphidicola.</title>
        <authorList>
            <person name="Chong R.A."/>
        </authorList>
    </citation>
    <scope>NUCLEOTIDE SEQUENCE [LARGE SCALE GENOMIC DNA]</scope>
    <source>
        <strain evidence="7 8">Ssp</strain>
    </source>
</reference>
<evidence type="ECO:0000256" key="4">
    <source>
        <dbReference type="ARBA" id="ARBA00022840"/>
    </source>
</evidence>
<dbReference type="FunFam" id="3.30.930.10:FF:000017">
    <property type="entry name" value="Elongation factor P--(R)-beta-lysine ligase"/>
    <property type="match status" value="1"/>
</dbReference>
<keyword evidence="8" id="KW-1185">Reference proteome</keyword>
<name>A0A4D6YBN5_9GAMM</name>
<keyword evidence="7" id="KW-0251">Elongation factor</keyword>
<dbReference type="RefSeq" id="WP_158352128.1">
    <property type="nucleotide sequence ID" value="NZ_CP032998.1"/>
</dbReference>
<dbReference type="Pfam" id="PF00152">
    <property type="entry name" value="tRNA-synt_2"/>
    <property type="match status" value="1"/>
</dbReference>
<protein>
    <submittedName>
        <fullName evidence="7">Elongation factor P--(R)-beta-lysine ligase</fullName>
    </submittedName>
</protein>
<dbReference type="OrthoDB" id="9762036at2"/>